<protein>
    <submittedName>
        <fullName evidence="1">Uncharacterized protein</fullName>
    </submittedName>
</protein>
<proteinExistence type="predicted"/>
<gene>
    <name evidence="1" type="ORF">MNBD_IGNAVI01-1436</name>
</gene>
<dbReference type="AlphaFoldDB" id="A0A3B1D2Z4"/>
<accession>A0A3B1D2Z4</accession>
<name>A0A3B1D2Z4_9ZZZZ</name>
<evidence type="ECO:0000313" key="1">
    <source>
        <dbReference type="EMBL" id="VAX23117.1"/>
    </source>
</evidence>
<organism evidence="1">
    <name type="scientific">hydrothermal vent metagenome</name>
    <dbReference type="NCBI Taxonomy" id="652676"/>
    <lineage>
        <taxon>unclassified sequences</taxon>
        <taxon>metagenomes</taxon>
        <taxon>ecological metagenomes</taxon>
    </lineage>
</organism>
<sequence>MIVGNYNLHQILFSLEMFDTKEDKLGYLYKLKKELQRIIRCFDSSKTLPLRMYAVDNIQIEGNCKELKTFIRKQFELQNNPWEKRNPSEGKLRALMTKEVVDYKKFTLLIDNEIKLIEQREAKTEKIPPEPKNTYVKIKKIDHLAIASLIKEKKEKIVWEYSIGELIELVNEIMNKKLIKGLDENNLSKFIVSNFVDKDEKDFPLEKIEHVYSMFLKTIWSSKTEINTRYFQ</sequence>
<dbReference type="EMBL" id="UOGD01000240">
    <property type="protein sequence ID" value="VAX23117.1"/>
    <property type="molecule type" value="Genomic_DNA"/>
</dbReference>
<reference evidence="1" key="1">
    <citation type="submission" date="2018-06" db="EMBL/GenBank/DDBJ databases">
        <authorList>
            <person name="Zhirakovskaya E."/>
        </authorList>
    </citation>
    <scope>NUCLEOTIDE SEQUENCE</scope>
</reference>